<comment type="caution">
    <text evidence="3">The sequence shown here is derived from an EMBL/GenBank/DDBJ whole genome shotgun (WGS) entry which is preliminary data.</text>
</comment>
<evidence type="ECO:0000313" key="4">
    <source>
        <dbReference type="Proteomes" id="UP000611554"/>
    </source>
</evidence>
<feature type="transmembrane region" description="Helical" evidence="1">
    <location>
        <begin position="58"/>
        <end position="80"/>
    </location>
</feature>
<keyword evidence="1" id="KW-1133">Transmembrane helix</keyword>
<accession>A0ABQ2REM2</accession>
<evidence type="ECO:0000259" key="2">
    <source>
        <dbReference type="Pfam" id="PF03779"/>
    </source>
</evidence>
<keyword evidence="1" id="KW-0812">Transmembrane</keyword>
<feature type="transmembrane region" description="Helical" evidence="1">
    <location>
        <begin position="27"/>
        <end position="46"/>
    </location>
</feature>
<dbReference type="Pfam" id="PF03779">
    <property type="entry name" value="SPW"/>
    <property type="match status" value="1"/>
</dbReference>
<evidence type="ECO:0000313" key="3">
    <source>
        <dbReference type="EMBL" id="GGQ28134.1"/>
    </source>
</evidence>
<keyword evidence="4" id="KW-1185">Reference proteome</keyword>
<evidence type="ECO:0000256" key="1">
    <source>
        <dbReference type="SAM" id="Phobius"/>
    </source>
</evidence>
<protein>
    <recommendedName>
        <fullName evidence="2">SPW repeat-containing integral membrane domain-containing protein</fullName>
    </recommendedName>
</protein>
<organism evidence="3 4">
    <name type="scientific">Streptosporangium pseudovulgare</name>
    <dbReference type="NCBI Taxonomy" id="35765"/>
    <lineage>
        <taxon>Bacteria</taxon>
        <taxon>Bacillati</taxon>
        <taxon>Actinomycetota</taxon>
        <taxon>Actinomycetes</taxon>
        <taxon>Streptosporangiales</taxon>
        <taxon>Streptosporangiaceae</taxon>
        <taxon>Streptosporangium</taxon>
    </lineage>
</organism>
<name>A0ABQ2REM2_9ACTN</name>
<proteinExistence type="predicted"/>
<reference evidence="4" key="1">
    <citation type="journal article" date="2019" name="Int. J. Syst. Evol. Microbiol.">
        <title>The Global Catalogue of Microorganisms (GCM) 10K type strain sequencing project: providing services to taxonomists for standard genome sequencing and annotation.</title>
        <authorList>
            <consortium name="The Broad Institute Genomics Platform"/>
            <consortium name="The Broad Institute Genome Sequencing Center for Infectious Disease"/>
            <person name="Wu L."/>
            <person name="Ma J."/>
        </authorList>
    </citation>
    <scope>NUCLEOTIDE SEQUENCE [LARGE SCALE GENOMIC DNA]</scope>
    <source>
        <strain evidence="4">JCM 3115</strain>
    </source>
</reference>
<dbReference type="EMBL" id="BMQJ01000024">
    <property type="protein sequence ID" value="GGQ28134.1"/>
    <property type="molecule type" value="Genomic_DNA"/>
</dbReference>
<feature type="transmembrane region" description="Helical" evidence="1">
    <location>
        <begin position="111"/>
        <end position="135"/>
    </location>
</feature>
<gene>
    <name evidence="3" type="ORF">GCM10010140_67960</name>
</gene>
<feature type="transmembrane region" description="Helical" evidence="1">
    <location>
        <begin position="87"/>
        <end position="105"/>
    </location>
</feature>
<dbReference type="InterPro" id="IPR005530">
    <property type="entry name" value="SPW"/>
</dbReference>
<feature type="domain" description="SPW repeat-containing integral membrane" evidence="2">
    <location>
        <begin position="34"/>
        <end position="130"/>
    </location>
</feature>
<dbReference type="Proteomes" id="UP000611554">
    <property type="component" value="Unassembled WGS sequence"/>
</dbReference>
<keyword evidence="1" id="KW-0472">Membrane</keyword>
<sequence length="144" mass="15208">MTHSPLGMEQHPDIAEMRARYDRATQTPVAQVVGGLTFLAGLYLAISPWVVGFSGRTTITVNNLVTGLAVAALAVGFASAYGRTRGVAWVTPIIGLWTIIAPWVVSPHSEPASVIVSNVIVGVVLLLCGLAEIAIGMRSSRRKT</sequence>